<feature type="domain" description="RagB/SusD" evidence="6">
    <location>
        <begin position="337"/>
        <end position="455"/>
    </location>
</feature>
<evidence type="ECO:0000313" key="8">
    <source>
        <dbReference type="EMBL" id="SEA97867.1"/>
    </source>
</evidence>
<dbReference type="OrthoDB" id="653598at2"/>
<reference evidence="9" key="1">
    <citation type="submission" date="2016-10" db="EMBL/GenBank/DDBJ databases">
        <authorList>
            <person name="Varghese N."/>
            <person name="Submissions S."/>
        </authorList>
    </citation>
    <scope>NUCLEOTIDE SEQUENCE [LARGE SCALE GENOMIC DNA]</scope>
    <source>
        <strain evidence="9">DSM 23920</strain>
    </source>
</reference>
<dbReference type="SUPFAM" id="SSF48452">
    <property type="entry name" value="TPR-like"/>
    <property type="match status" value="1"/>
</dbReference>
<protein>
    <submittedName>
        <fullName evidence="8">SusD family protein</fullName>
    </submittedName>
</protein>
<dbReference type="RefSeq" id="WP_089764387.1">
    <property type="nucleotide sequence ID" value="NZ_BKAT01000007.1"/>
</dbReference>
<dbReference type="GO" id="GO:0009279">
    <property type="term" value="C:cell outer membrane"/>
    <property type="evidence" value="ECO:0007669"/>
    <property type="project" value="UniProtKB-SubCell"/>
</dbReference>
<organism evidence="8 9">
    <name type="scientific">Chitinophaga terrae</name>
    <name type="common">ex Kim and Jung 2007</name>
    <dbReference type="NCBI Taxonomy" id="408074"/>
    <lineage>
        <taxon>Bacteria</taxon>
        <taxon>Pseudomonadati</taxon>
        <taxon>Bacteroidota</taxon>
        <taxon>Chitinophagia</taxon>
        <taxon>Chitinophagales</taxon>
        <taxon>Chitinophagaceae</taxon>
        <taxon>Chitinophaga</taxon>
    </lineage>
</organism>
<dbReference type="InterPro" id="IPR033985">
    <property type="entry name" value="SusD-like_N"/>
</dbReference>
<dbReference type="PROSITE" id="PS51257">
    <property type="entry name" value="PROKAR_LIPOPROTEIN"/>
    <property type="match status" value="1"/>
</dbReference>
<dbReference type="AlphaFoldDB" id="A0A1H4FLC7"/>
<evidence type="ECO:0000259" key="7">
    <source>
        <dbReference type="Pfam" id="PF14322"/>
    </source>
</evidence>
<dbReference type="Pfam" id="PF07980">
    <property type="entry name" value="SusD_RagB"/>
    <property type="match status" value="1"/>
</dbReference>
<proteinExistence type="inferred from homology"/>
<name>A0A1H4FLC7_9BACT</name>
<keyword evidence="9" id="KW-1185">Reference proteome</keyword>
<evidence type="ECO:0000256" key="3">
    <source>
        <dbReference type="ARBA" id="ARBA00022729"/>
    </source>
</evidence>
<dbReference type="STRING" id="408074.SAMN05660909_04482"/>
<dbReference type="InterPro" id="IPR012944">
    <property type="entry name" value="SusD_RagB_dom"/>
</dbReference>
<evidence type="ECO:0000313" key="9">
    <source>
        <dbReference type="Proteomes" id="UP000199656"/>
    </source>
</evidence>
<accession>A0A1H4FLC7</accession>
<comment type="subcellular location">
    <subcellularLocation>
        <location evidence="1">Cell outer membrane</location>
    </subcellularLocation>
</comment>
<keyword evidence="5" id="KW-0998">Cell outer membrane</keyword>
<evidence type="ECO:0000256" key="4">
    <source>
        <dbReference type="ARBA" id="ARBA00023136"/>
    </source>
</evidence>
<dbReference type="Pfam" id="PF14322">
    <property type="entry name" value="SusD-like_3"/>
    <property type="match status" value="1"/>
</dbReference>
<dbReference type="Proteomes" id="UP000199656">
    <property type="component" value="Unassembled WGS sequence"/>
</dbReference>
<gene>
    <name evidence="8" type="ORF">SAMN05660909_04482</name>
</gene>
<keyword evidence="4" id="KW-0472">Membrane</keyword>
<feature type="domain" description="SusD-like N-terminal" evidence="7">
    <location>
        <begin position="26"/>
        <end position="229"/>
    </location>
</feature>
<evidence type="ECO:0000256" key="1">
    <source>
        <dbReference type="ARBA" id="ARBA00004442"/>
    </source>
</evidence>
<dbReference type="EMBL" id="FNRL01000026">
    <property type="protein sequence ID" value="SEA97867.1"/>
    <property type="molecule type" value="Genomic_DNA"/>
</dbReference>
<dbReference type="Gene3D" id="1.25.40.390">
    <property type="match status" value="1"/>
</dbReference>
<evidence type="ECO:0000256" key="5">
    <source>
        <dbReference type="ARBA" id="ARBA00023237"/>
    </source>
</evidence>
<keyword evidence="3" id="KW-0732">Signal</keyword>
<dbReference type="InterPro" id="IPR011990">
    <property type="entry name" value="TPR-like_helical_dom_sf"/>
</dbReference>
<evidence type="ECO:0000256" key="2">
    <source>
        <dbReference type="ARBA" id="ARBA00006275"/>
    </source>
</evidence>
<evidence type="ECO:0000259" key="6">
    <source>
        <dbReference type="Pfam" id="PF07980"/>
    </source>
</evidence>
<comment type="similarity">
    <text evidence="2">Belongs to the SusD family.</text>
</comment>
<sequence length="456" mass="52188">MRISLYLKYNYLTFLLLLCLTTGCKKYLDEKPRKNLTVPSTLKDLQALLDENNTMNIGQANVSDAGTDDYYLTMEDWNSLENDGDRNSYIWGDELFYNSPNNQWQILYKQVYTANVVLEFVDKVQPGEDMVTRNKIKAAALFLRARAHFTVLMTWAKAYSSNSASNDPGIPLRLLSDFNIPSKRSSIEQCYDQILTDLTTSISIFPVVKEHVMRPSKAAAWALIARVYLNKADYVNSLKAAEESLKLNDNLMDFNTIDSSSTYPIPRFNSEILFSCSGGWRTLYNFTAKIDTVLFRMYEDNDLRKSLFYATNENGTKAFRGSYDGSFDFFLGLATDEIYLIKAECQVRLGNIESGLQTLNQLLVKRYKSGTYINKSGLDKVVALQTIINERRKELLMRDIRWQDIKRLNIDNSLQPITIKRIIGTNTYELKPNDPRYALPIPTVVISLTGISQNPR</sequence>